<organism evidence="2 3">
    <name type="scientific">Vreelandella lionensis</name>
    <dbReference type="NCBI Taxonomy" id="1144478"/>
    <lineage>
        <taxon>Bacteria</taxon>
        <taxon>Pseudomonadati</taxon>
        <taxon>Pseudomonadota</taxon>
        <taxon>Gammaproteobacteria</taxon>
        <taxon>Oceanospirillales</taxon>
        <taxon>Halomonadaceae</taxon>
        <taxon>Vreelandella</taxon>
    </lineage>
</organism>
<evidence type="ECO:0000313" key="2">
    <source>
        <dbReference type="EMBL" id="MFI8749167.1"/>
    </source>
</evidence>
<dbReference type="EMBL" id="JBITWC010000005">
    <property type="protein sequence ID" value="MFI8749167.1"/>
    <property type="molecule type" value="Genomic_DNA"/>
</dbReference>
<keyword evidence="1" id="KW-0812">Transmembrane</keyword>
<keyword evidence="3" id="KW-1185">Reference proteome</keyword>
<comment type="caution">
    <text evidence="2">The sequence shown here is derived from an EMBL/GenBank/DDBJ whole genome shotgun (WGS) entry which is preliminary data.</text>
</comment>
<name>A0ABW8BSH2_9GAMM</name>
<protein>
    <submittedName>
        <fullName evidence="2">Uncharacterized protein</fullName>
    </submittedName>
</protein>
<dbReference type="Proteomes" id="UP001614338">
    <property type="component" value="Unassembled WGS sequence"/>
</dbReference>
<dbReference type="RefSeq" id="WP_399842468.1">
    <property type="nucleotide sequence ID" value="NZ_JBITWC010000005.1"/>
</dbReference>
<keyword evidence="1" id="KW-1133">Transmembrane helix</keyword>
<reference evidence="2 3" key="1">
    <citation type="submission" date="2024-10" db="EMBL/GenBank/DDBJ databases">
        <title>The Natural Products Discovery Center: Release of the First 8490 Sequenced Strains for Exploring Actinobacteria Biosynthetic Diversity.</title>
        <authorList>
            <person name="Kalkreuter E."/>
            <person name="Kautsar S.A."/>
            <person name="Yang D."/>
            <person name="Bader C.D."/>
            <person name="Teijaro C.N."/>
            <person name="Fluegel L."/>
            <person name="Davis C.M."/>
            <person name="Simpson J.R."/>
            <person name="Lauterbach L."/>
            <person name="Steele A.D."/>
            <person name="Gui C."/>
            <person name="Meng S."/>
            <person name="Li G."/>
            <person name="Viehrig K."/>
            <person name="Ye F."/>
            <person name="Su P."/>
            <person name="Kiefer A.F."/>
            <person name="Nichols A."/>
            <person name="Cepeda A.J."/>
            <person name="Yan W."/>
            <person name="Fan B."/>
            <person name="Jiang Y."/>
            <person name="Adhikari A."/>
            <person name="Zheng C.-J."/>
            <person name="Schuster L."/>
            <person name="Cowan T.M."/>
            <person name="Smanski M.J."/>
            <person name="Chevrette M.G."/>
            <person name="De Carvalho L.P.S."/>
            <person name="Shen B."/>
        </authorList>
    </citation>
    <scope>NUCLEOTIDE SEQUENCE [LARGE SCALE GENOMIC DNA]</scope>
    <source>
        <strain evidence="2 3">NPDC077409</strain>
    </source>
</reference>
<proteinExistence type="predicted"/>
<gene>
    <name evidence="2" type="ORF">ACIGG6_04055</name>
</gene>
<feature type="transmembrane region" description="Helical" evidence="1">
    <location>
        <begin position="20"/>
        <end position="53"/>
    </location>
</feature>
<accession>A0ABW8BSH2</accession>
<evidence type="ECO:0000313" key="3">
    <source>
        <dbReference type="Proteomes" id="UP001614338"/>
    </source>
</evidence>
<keyword evidence="1" id="KW-0472">Membrane</keyword>
<evidence type="ECO:0000256" key="1">
    <source>
        <dbReference type="SAM" id="Phobius"/>
    </source>
</evidence>
<sequence length="132" mass="14074">MLKPPITLLIARSKLAGGLYGALMLGLAILAGWAIGHWLGVLTLSIGMALVYGSYRAQPGGALQLTKNGSQIEGCWLLATGEAGPTLGVSCDYLGPWLVGLRMGSQCLWLWPDSLPGDSQRALRRCFHRPGR</sequence>